<keyword evidence="5 8" id="KW-0812">Transmembrane</keyword>
<comment type="similarity">
    <text evidence="2 8">Belongs to the MIP/aquaporin (TC 1.A.8) family.</text>
</comment>
<feature type="transmembrane region" description="Helical" evidence="9">
    <location>
        <begin position="9"/>
        <end position="29"/>
    </location>
</feature>
<feature type="transmembrane region" description="Helical" evidence="9">
    <location>
        <begin position="41"/>
        <end position="65"/>
    </location>
</feature>
<evidence type="ECO:0000256" key="9">
    <source>
        <dbReference type="SAM" id="Phobius"/>
    </source>
</evidence>
<dbReference type="SUPFAM" id="SSF81338">
    <property type="entry name" value="Aquaporin-like"/>
    <property type="match status" value="1"/>
</dbReference>
<feature type="transmembrane region" description="Helical" evidence="9">
    <location>
        <begin position="213"/>
        <end position="235"/>
    </location>
</feature>
<dbReference type="Gene3D" id="1.20.1080.10">
    <property type="entry name" value="Glycerol uptake facilitator protein"/>
    <property type="match status" value="1"/>
</dbReference>
<reference evidence="10" key="2">
    <citation type="submission" date="2020-10" db="EMBL/GenBank/DDBJ databases">
        <title>Mucilaginibacter sp. nov., isolated from soil.</title>
        <authorList>
            <person name="Jeon C.O."/>
        </authorList>
    </citation>
    <scope>NUCLEOTIDE SEQUENCE</scope>
    <source>
        <strain evidence="10">R11</strain>
    </source>
</reference>
<feature type="transmembrane region" description="Helical" evidence="9">
    <location>
        <begin position="138"/>
        <end position="157"/>
    </location>
</feature>
<dbReference type="AlphaFoldDB" id="A0A965ZE09"/>
<evidence type="ECO:0000256" key="5">
    <source>
        <dbReference type="ARBA" id="ARBA00022692"/>
    </source>
</evidence>
<dbReference type="Pfam" id="PF00230">
    <property type="entry name" value="MIP"/>
    <property type="match status" value="1"/>
</dbReference>
<dbReference type="InterPro" id="IPR023271">
    <property type="entry name" value="Aquaporin-like"/>
</dbReference>
<comment type="caution">
    <text evidence="10">The sequence shown here is derived from an EMBL/GenBank/DDBJ whole genome shotgun (WGS) entry which is preliminary data.</text>
</comment>
<feature type="transmembrane region" description="Helical" evidence="9">
    <location>
        <begin position="169"/>
        <end position="193"/>
    </location>
</feature>
<dbReference type="PRINTS" id="PR00783">
    <property type="entry name" value="MINTRINSICP"/>
</dbReference>
<evidence type="ECO:0000256" key="6">
    <source>
        <dbReference type="ARBA" id="ARBA00022989"/>
    </source>
</evidence>
<proteinExistence type="inferred from homology"/>
<protein>
    <submittedName>
        <fullName evidence="10">Aquaporin Z</fullName>
    </submittedName>
</protein>
<evidence type="ECO:0000256" key="4">
    <source>
        <dbReference type="ARBA" id="ARBA00022475"/>
    </source>
</evidence>
<dbReference type="CDD" id="cd00333">
    <property type="entry name" value="MIP"/>
    <property type="match status" value="1"/>
</dbReference>
<keyword evidence="11" id="KW-1185">Reference proteome</keyword>
<dbReference type="RefSeq" id="WP_166583981.1">
    <property type="nucleotide sequence ID" value="NZ_WWEO01000032.1"/>
</dbReference>
<dbReference type="InterPro" id="IPR034294">
    <property type="entry name" value="Aquaporin_transptr"/>
</dbReference>
<keyword evidence="3 8" id="KW-0813">Transport</keyword>
<keyword evidence="4" id="KW-1003">Cell membrane</keyword>
<dbReference type="NCBIfam" id="TIGR00861">
    <property type="entry name" value="MIP"/>
    <property type="match status" value="1"/>
</dbReference>
<evidence type="ECO:0000256" key="1">
    <source>
        <dbReference type="ARBA" id="ARBA00004651"/>
    </source>
</evidence>
<feature type="transmembrane region" description="Helical" evidence="9">
    <location>
        <begin position="86"/>
        <end position="108"/>
    </location>
</feature>
<dbReference type="PANTHER" id="PTHR19139">
    <property type="entry name" value="AQUAPORIN TRANSPORTER"/>
    <property type="match status" value="1"/>
</dbReference>
<sequence>METNNYSKLVAEFLGTMVLVLMGCGSAVISGANGTFSGVGLLGISFAFGLSVVAMAYAIGHVSGCHINPAISIGMVAVGRMSASECIGYIIAQILGAIAGAGILYLIASGKADWSIATSPAGLGQNGYGEGSPRGYDLVSGFVAEFVFTAIFLLVIFGSTSSKNIHGGFAGLAIGLSLVLIHIVGIPVTGVSVNPARSIGPAVFVGGRALGQLWLFIVAPILGALVAAGIWRYFVEKTDNLKV</sequence>
<dbReference type="Proteomes" id="UP000638732">
    <property type="component" value="Unassembled WGS sequence"/>
</dbReference>
<keyword evidence="7 9" id="KW-0472">Membrane</keyword>
<dbReference type="NCBIfam" id="NF003838">
    <property type="entry name" value="PRK05420.1"/>
    <property type="match status" value="1"/>
</dbReference>
<keyword evidence="6 9" id="KW-1133">Transmembrane helix</keyword>
<dbReference type="InterPro" id="IPR000425">
    <property type="entry name" value="MIP"/>
</dbReference>
<evidence type="ECO:0000256" key="8">
    <source>
        <dbReference type="RuleBase" id="RU000477"/>
    </source>
</evidence>
<dbReference type="GO" id="GO:0005886">
    <property type="term" value="C:plasma membrane"/>
    <property type="evidence" value="ECO:0007669"/>
    <property type="project" value="UniProtKB-SubCell"/>
</dbReference>
<evidence type="ECO:0000313" key="10">
    <source>
        <dbReference type="EMBL" id="NCD67956.1"/>
    </source>
</evidence>
<dbReference type="GO" id="GO:0015250">
    <property type="term" value="F:water channel activity"/>
    <property type="evidence" value="ECO:0007669"/>
    <property type="project" value="TreeGrafter"/>
</dbReference>
<reference evidence="10" key="1">
    <citation type="submission" date="2020-01" db="EMBL/GenBank/DDBJ databases">
        <authorList>
            <person name="Seo Y.L."/>
        </authorList>
    </citation>
    <scope>NUCLEOTIDE SEQUENCE</scope>
    <source>
        <strain evidence="10">R11</strain>
    </source>
</reference>
<evidence type="ECO:0000313" key="11">
    <source>
        <dbReference type="Proteomes" id="UP000638732"/>
    </source>
</evidence>
<gene>
    <name evidence="10" type="primary">aqpZ</name>
    <name evidence="10" type="ORF">GSY63_01145</name>
</gene>
<evidence type="ECO:0000256" key="7">
    <source>
        <dbReference type="ARBA" id="ARBA00023136"/>
    </source>
</evidence>
<dbReference type="EMBL" id="WWEO01000032">
    <property type="protein sequence ID" value="NCD67956.1"/>
    <property type="molecule type" value="Genomic_DNA"/>
</dbReference>
<comment type="subcellular location">
    <subcellularLocation>
        <location evidence="1">Cell membrane</location>
        <topology evidence="1">Multi-pass membrane protein</topology>
    </subcellularLocation>
</comment>
<dbReference type="PANTHER" id="PTHR19139:SF199">
    <property type="entry name" value="MIP17260P"/>
    <property type="match status" value="1"/>
</dbReference>
<name>A0A965ZE09_9SPHI</name>
<dbReference type="PROSITE" id="PS00221">
    <property type="entry name" value="MIP"/>
    <property type="match status" value="1"/>
</dbReference>
<evidence type="ECO:0000256" key="2">
    <source>
        <dbReference type="ARBA" id="ARBA00006175"/>
    </source>
</evidence>
<evidence type="ECO:0000256" key="3">
    <source>
        <dbReference type="ARBA" id="ARBA00022448"/>
    </source>
</evidence>
<organism evidence="10 11">
    <name type="scientific">Mucilaginibacter agri</name>
    <dbReference type="NCBI Taxonomy" id="2695265"/>
    <lineage>
        <taxon>Bacteria</taxon>
        <taxon>Pseudomonadati</taxon>
        <taxon>Bacteroidota</taxon>
        <taxon>Sphingobacteriia</taxon>
        <taxon>Sphingobacteriales</taxon>
        <taxon>Sphingobacteriaceae</taxon>
        <taxon>Mucilaginibacter</taxon>
    </lineage>
</organism>
<dbReference type="InterPro" id="IPR022357">
    <property type="entry name" value="MIP_CS"/>
</dbReference>
<accession>A0A965ZE09</accession>